<evidence type="ECO:0000313" key="2">
    <source>
        <dbReference type="Proteomes" id="UP000195607"/>
    </source>
</evidence>
<dbReference type="AlphaFoldDB" id="A0A1N5W388"/>
<dbReference type="Proteomes" id="UP000195607">
    <property type="component" value="Chromosome I"/>
</dbReference>
<proteinExistence type="predicted"/>
<dbReference type="Pfam" id="PF19020">
    <property type="entry name" value="Ta1207"/>
    <property type="match status" value="1"/>
</dbReference>
<organism evidence="1 2">
    <name type="scientific">Cuniculiplasma divulgatum</name>
    <dbReference type="NCBI Taxonomy" id="1673428"/>
    <lineage>
        <taxon>Archaea</taxon>
        <taxon>Methanobacteriati</taxon>
        <taxon>Thermoplasmatota</taxon>
        <taxon>Thermoplasmata</taxon>
        <taxon>Thermoplasmatales</taxon>
        <taxon>Cuniculiplasmataceae</taxon>
        <taxon>Cuniculiplasma</taxon>
    </lineage>
</organism>
<dbReference type="InterPro" id="IPR043958">
    <property type="entry name" value="Ta1207"/>
</dbReference>
<evidence type="ECO:0000313" key="1">
    <source>
        <dbReference type="EMBL" id="SIM78777.1"/>
    </source>
</evidence>
<gene>
    <name evidence="1" type="ORF">CSP5_1603</name>
</gene>
<name>A0A1N5W388_9ARCH</name>
<protein>
    <submittedName>
        <fullName evidence="1">Uncharacterized protein</fullName>
    </submittedName>
</protein>
<accession>A0A1N5W388</accession>
<dbReference type="EMBL" id="LT671858">
    <property type="protein sequence ID" value="SIM78777.1"/>
    <property type="molecule type" value="Genomic_DNA"/>
</dbReference>
<reference evidence="1 2" key="1">
    <citation type="submission" date="2016-04" db="EMBL/GenBank/DDBJ databases">
        <authorList>
            <person name="Evans L.H."/>
            <person name="Alamgir A."/>
            <person name="Owens N."/>
            <person name="Weber N.D."/>
            <person name="Virtaneva K."/>
            <person name="Barbian K."/>
            <person name="Babar A."/>
            <person name="Rosenke K."/>
        </authorList>
    </citation>
    <scope>NUCLEOTIDE SEQUENCE [LARGE SCALE GENOMIC DNA]</scope>
    <source>
        <strain evidence="2">S5(T) (JCM 30642 \VKM B-2941)</strain>
    </source>
</reference>
<sequence length="319" mass="37032">MELKNVEQLDALNWKLCLSSKPKGGTAEKTEKFGIESELGFIFEDEITEINLFVKKTEEMQREMVIFLNESKAMEMNNIYRVRSIARKNFQLTETARKLLVIPSVVLSSFSISKGQYRMEFLFHDSQIDDVSKVILQELMEKSDVKVEYLGPSGGFRESIRRITDRTKLTLIGIETDPPEEELKMERNPMGTEWVRIEKTPIGRGNINGIYFTNEKPQREDVKEIVPGKIYYAATENNFIRGMDSLMSENRIPCISRVNILKGRKFYVITAVPDIFAGEYIHVARQVATSFDKWNLKIFRVQNIGEWIYREKILPSKFT</sequence>